<organism evidence="1 2">
    <name type="scientific">Scomber scombrus</name>
    <name type="common">Atlantic mackerel</name>
    <name type="synonym">Scomber vernalis</name>
    <dbReference type="NCBI Taxonomy" id="13677"/>
    <lineage>
        <taxon>Eukaryota</taxon>
        <taxon>Metazoa</taxon>
        <taxon>Chordata</taxon>
        <taxon>Craniata</taxon>
        <taxon>Vertebrata</taxon>
        <taxon>Euteleostomi</taxon>
        <taxon>Actinopterygii</taxon>
        <taxon>Neopterygii</taxon>
        <taxon>Teleostei</taxon>
        <taxon>Neoteleostei</taxon>
        <taxon>Acanthomorphata</taxon>
        <taxon>Pelagiaria</taxon>
        <taxon>Scombriformes</taxon>
        <taxon>Scombridae</taxon>
        <taxon>Scomber</taxon>
    </lineage>
</organism>
<comment type="caution">
    <text evidence="1">The sequence shown here is derived from an EMBL/GenBank/DDBJ whole genome shotgun (WGS) entry which is preliminary data.</text>
</comment>
<dbReference type="Proteomes" id="UP001314229">
    <property type="component" value="Unassembled WGS sequence"/>
</dbReference>
<reference evidence="1 2" key="1">
    <citation type="submission" date="2024-01" db="EMBL/GenBank/DDBJ databases">
        <authorList>
            <person name="Alioto T."/>
            <person name="Alioto T."/>
            <person name="Gomez Garrido J."/>
        </authorList>
    </citation>
    <scope>NUCLEOTIDE SEQUENCE [LARGE SCALE GENOMIC DNA]</scope>
</reference>
<keyword evidence="2" id="KW-1185">Reference proteome</keyword>
<proteinExistence type="predicted"/>
<gene>
    <name evidence="1" type="ORF">FSCOSCO3_A016562</name>
</gene>
<name>A0AAV1NZB3_SCOSC</name>
<dbReference type="EMBL" id="CAWUFR010000071">
    <property type="protein sequence ID" value="CAK6964368.1"/>
    <property type="molecule type" value="Genomic_DNA"/>
</dbReference>
<evidence type="ECO:0000313" key="2">
    <source>
        <dbReference type="Proteomes" id="UP001314229"/>
    </source>
</evidence>
<dbReference type="AlphaFoldDB" id="A0AAV1NZB3"/>
<evidence type="ECO:0000313" key="1">
    <source>
        <dbReference type="EMBL" id="CAK6964368.1"/>
    </source>
</evidence>
<protein>
    <submittedName>
        <fullName evidence="1">Uncharacterized protein</fullName>
    </submittedName>
</protein>
<sequence>MASDTDCPTEAVVQQKEEGIPPVKQLLEEVDGRLVTLSEKITMCDRVLEDLKDLGNLVRKSFQDVSLPQQK</sequence>
<accession>A0AAV1NZB3</accession>